<accession>A0ABQ9WUY4</accession>
<evidence type="ECO:0000313" key="1">
    <source>
        <dbReference type="EMBL" id="KAK2943309.1"/>
    </source>
</evidence>
<dbReference type="SUPFAM" id="SSF52540">
    <property type="entry name" value="P-loop containing nucleoside triphosphate hydrolases"/>
    <property type="match status" value="1"/>
</dbReference>
<dbReference type="EMBL" id="JARBJD010000353">
    <property type="protein sequence ID" value="KAK2943309.1"/>
    <property type="molecule type" value="Genomic_DNA"/>
</dbReference>
<gene>
    <name evidence="1" type="ORF">BLNAU_21786</name>
</gene>
<protein>
    <submittedName>
        <fullName evidence="1">Uncharacterized protein</fullName>
    </submittedName>
</protein>
<name>A0ABQ9WUY4_9EUKA</name>
<dbReference type="Gene3D" id="3.40.50.300">
    <property type="entry name" value="P-loop containing nucleotide triphosphate hydrolases"/>
    <property type="match status" value="1"/>
</dbReference>
<sequence>MDYDRIVQVLIVGDSDAKTCNLQYHLAHLRYFTYSLRIDPVVYTIQNDEEKVKFHLWNWNLYYRSNTIPRSSSRETSILLIAYNPMIATTFTSIEKWLDENDSRFYSVQLRMLVEHISSHDRPREVQVGAGQTMADRLGLMYGEVDSSSESYNNDLLELLVNEPMILPPLKVWSF</sequence>
<proteinExistence type="predicted"/>
<dbReference type="Pfam" id="PF00071">
    <property type="entry name" value="Ras"/>
    <property type="match status" value="1"/>
</dbReference>
<reference evidence="1 2" key="1">
    <citation type="journal article" date="2022" name="bioRxiv">
        <title>Genomics of Preaxostyla Flagellates Illuminates Evolutionary Transitions and the Path Towards Mitochondrial Loss.</title>
        <authorList>
            <person name="Novak L.V.F."/>
            <person name="Treitli S.C."/>
            <person name="Pyrih J."/>
            <person name="Halakuc P."/>
            <person name="Pipaliya S.V."/>
            <person name="Vacek V."/>
            <person name="Brzon O."/>
            <person name="Soukal P."/>
            <person name="Eme L."/>
            <person name="Dacks J.B."/>
            <person name="Karnkowska A."/>
            <person name="Elias M."/>
            <person name="Hampl V."/>
        </authorList>
    </citation>
    <scope>NUCLEOTIDE SEQUENCE [LARGE SCALE GENOMIC DNA]</scope>
    <source>
        <strain evidence="1">NAU3</strain>
        <tissue evidence="1">Gut</tissue>
    </source>
</reference>
<keyword evidence="2" id="KW-1185">Reference proteome</keyword>
<comment type="caution">
    <text evidence="1">The sequence shown here is derived from an EMBL/GenBank/DDBJ whole genome shotgun (WGS) entry which is preliminary data.</text>
</comment>
<dbReference type="InterPro" id="IPR027417">
    <property type="entry name" value="P-loop_NTPase"/>
</dbReference>
<dbReference type="PROSITE" id="PS51419">
    <property type="entry name" value="RAB"/>
    <property type="match status" value="1"/>
</dbReference>
<organism evidence="1 2">
    <name type="scientific">Blattamonas nauphoetae</name>
    <dbReference type="NCBI Taxonomy" id="2049346"/>
    <lineage>
        <taxon>Eukaryota</taxon>
        <taxon>Metamonada</taxon>
        <taxon>Preaxostyla</taxon>
        <taxon>Oxymonadida</taxon>
        <taxon>Blattamonas</taxon>
    </lineage>
</organism>
<dbReference type="Proteomes" id="UP001281761">
    <property type="component" value="Unassembled WGS sequence"/>
</dbReference>
<dbReference type="InterPro" id="IPR001806">
    <property type="entry name" value="Small_GTPase"/>
</dbReference>
<evidence type="ECO:0000313" key="2">
    <source>
        <dbReference type="Proteomes" id="UP001281761"/>
    </source>
</evidence>